<dbReference type="CDD" id="cd17319">
    <property type="entry name" value="MFS_ExuT_GudP_like"/>
    <property type="match status" value="1"/>
</dbReference>
<evidence type="ECO:0000256" key="3">
    <source>
        <dbReference type="ARBA" id="ARBA00022989"/>
    </source>
</evidence>
<dbReference type="AlphaFoldDB" id="A0A6J5CZF0"/>
<dbReference type="GO" id="GO:0016020">
    <property type="term" value="C:membrane"/>
    <property type="evidence" value="ECO:0007669"/>
    <property type="project" value="UniProtKB-SubCell"/>
</dbReference>
<dbReference type="SUPFAM" id="SSF103473">
    <property type="entry name" value="MFS general substrate transporter"/>
    <property type="match status" value="1"/>
</dbReference>
<feature type="transmembrane region" description="Helical" evidence="5">
    <location>
        <begin position="148"/>
        <end position="164"/>
    </location>
</feature>
<feature type="transmembrane region" description="Helical" evidence="5">
    <location>
        <begin position="223"/>
        <end position="241"/>
    </location>
</feature>
<dbReference type="PANTHER" id="PTHR11662:SF399">
    <property type="entry name" value="FI19708P1-RELATED"/>
    <property type="match status" value="1"/>
</dbReference>
<accession>A0A6J5CZF0</accession>
<feature type="transmembrane region" description="Helical" evidence="5">
    <location>
        <begin position="384"/>
        <end position="402"/>
    </location>
</feature>
<feature type="transmembrane region" description="Helical" evidence="5">
    <location>
        <begin position="261"/>
        <end position="285"/>
    </location>
</feature>
<evidence type="ECO:0000313" key="8">
    <source>
        <dbReference type="Proteomes" id="UP000494363"/>
    </source>
</evidence>
<gene>
    <name evidence="7" type="primary">sauU_1</name>
    <name evidence="7" type="ORF">LMG29542_00179</name>
</gene>
<evidence type="ECO:0000256" key="2">
    <source>
        <dbReference type="ARBA" id="ARBA00022692"/>
    </source>
</evidence>
<keyword evidence="4 5" id="KW-0472">Membrane</keyword>
<dbReference type="InterPro" id="IPR011701">
    <property type="entry name" value="MFS"/>
</dbReference>
<evidence type="ECO:0000256" key="5">
    <source>
        <dbReference type="SAM" id="Phobius"/>
    </source>
</evidence>
<evidence type="ECO:0000313" key="7">
    <source>
        <dbReference type="EMBL" id="CAB3746322.1"/>
    </source>
</evidence>
<protein>
    <submittedName>
        <fullName evidence="7">Putative sulfoacetate transporter SauU</fullName>
    </submittedName>
</protein>
<sequence>MSPSQPTRSRARITFVLLCIMAFIMYVDRSNISVAAPVMSKELGFSNTHLGFIFAAFAIAYSCFMIPGGWHSDRIGSRKGLLLYGSIWAIATIATGVVGSLLALVAARFFVGVGEAPIYPTAARMIARVIPEDRRGAAQGVMHGIGRIANALAPLIVTGLIVAFSWRFTFIILGGVTLVYMVVMYLGLNEAKKHSDEGTPVLHAAAPAPRRKPVDWPDMIRRVWPATAACFCHGWVLWFFLNWIPSFFSQRYGLKLEHNAVFSALVLLGGSLGTAAGGMLTDWRFKRTGNRLRARREVIICGFLLSIFGLIPLLVTHDITINSISLGVAFFCSELADSPLWVVGTEVSVEHSATSSACTFTGMALAGAVSPVVVGVLLDMSHGHWAVAFGASIVVLLLGPIFTMRIRLDDGAPPDAHAIEPQAVVHASSR</sequence>
<feature type="transmembrane region" description="Helical" evidence="5">
    <location>
        <begin position="51"/>
        <end position="70"/>
    </location>
</feature>
<organism evidence="7 8">
    <name type="scientific">Paraburkholderia humisilvae</name>
    <dbReference type="NCBI Taxonomy" id="627669"/>
    <lineage>
        <taxon>Bacteria</taxon>
        <taxon>Pseudomonadati</taxon>
        <taxon>Pseudomonadota</taxon>
        <taxon>Betaproteobacteria</taxon>
        <taxon>Burkholderiales</taxon>
        <taxon>Burkholderiaceae</taxon>
        <taxon>Paraburkholderia</taxon>
    </lineage>
</organism>
<dbReference type="InterPro" id="IPR036259">
    <property type="entry name" value="MFS_trans_sf"/>
</dbReference>
<dbReference type="InterPro" id="IPR050382">
    <property type="entry name" value="MFS_Na/Anion_cotransporter"/>
</dbReference>
<comment type="subcellular location">
    <subcellularLocation>
        <location evidence="1">Membrane</location>
        <topology evidence="1">Multi-pass membrane protein</topology>
    </subcellularLocation>
</comment>
<dbReference type="GO" id="GO:0022857">
    <property type="term" value="F:transmembrane transporter activity"/>
    <property type="evidence" value="ECO:0007669"/>
    <property type="project" value="InterPro"/>
</dbReference>
<dbReference type="EMBL" id="CADIKH010000001">
    <property type="protein sequence ID" value="CAB3746322.1"/>
    <property type="molecule type" value="Genomic_DNA"/>
</dbReference>
<name>A0A6J5CZF0_9BURK</name>
<reference evidence="7 8" key="1">
    <citation type="submission" date="2020-04" db="EMBL/GenBank/DDBJ databases">
        <authorList>
            <person name="De Canck E."/>
        </authorList>
    </citation>
    <scope>NUCLEOTIDE SEQUENCE [LARGE SCALE GENOMIC DNA]</scope>
    <source>
        <strain evidence="7 8">LMG 29542</strain>
    </source>
</reference>
<keyword evidence="3 5" id="KW-1133">Transmembrane helix</keyword>
<keyword evidence="2 5" id="KW-0812">Transmembrane</keyword>
<evidence type="ECO:0000256" key="4">
    <source>
        <dbReference type="ARBA" id="ARBA00023136"/>
    </source>
</evidence>
<evidence type="ECO:0000259" key="6">
    <source>
        <dbReference type="PROSITE" id="PS50850"/>
    </source>
</evidence>
<evidence type="ECO:0000256" key="1">
    <source>
        <dbReference type="ARBA" id="ARBA00004141"/>
    </source>
</evidence>
<dbReference type="PANTHER" id="PTHR11662">
    <property type="entry name" value="SOLUTE CARRIER FAMILY 17"/>
    <property type="match status" value="1"/>
</dbReference>
<feature type="transmembrane region" description="Helical" evidence="5">
    <location>
        <begin position="82"/>
        <end position="103"/>
    </location>
</feature>
<feature type="domain" description="Major facilitator superfamily (MFS) profile" evidence="6">
    <location>
        <begin position="14"/>
        <end position="411"/>
    </location>
</feature>
<dbReference type="Gene3D" id="1.20.1250.20">
    <property type="entry name" value="MFS general substrate transporter like domains"/>
    <property type="match status" value="2"/>
</dbReference>
<feature type="transmembrane region" description="Helical" evidence="5">
    <location>
        <begin position="170"/>
        <end position="188"/>
    </location>
</feature>
<dbReference type="PROSITE" id="PS50850">
    <property type="entry name" value="MFS"/>
    <property type="match status" value="1"/>
</dbReference>
<feature type="transmembrane region" description="Helical" evidence="5">
    <location>
        <begin position="297"/>
        <end position="315"/>
    </location>
</feature>
<dbReference type="Pfam" id="PF07690">
    <property type="entry name" value="MFS_1"/>
    <property type="match status" value="1"/>
</dbReference>
<proteinExistence type="predicted"/>
<dbReference type="InterPro" id="IPR020846">
    <property type="entry name" value="MFS_dom"/>
</dbReference>
<feature type="transmembrane region" description="Helical" evidence="5">
    <location>
        <begin position="356"/>
        <end position="378"/>
    </location>
</feature>
<keyword evidence="8" id="KW-1185">Reference proteome</keyword>
<dbReference type="Proteomes" id="UP000494363">
    <property type="component" value="Unassembled WGS sequence"/>
</dbReference>